<protein>
    <recommendedName>
        <fullName evidence="3">AB hydrolase-1 domain-containing protein</fullName>
    </recommendedName>
</protein>
<dbReference type="SUPFAM" id="SSF53474">
    <property type="entry name" value="alpha/beta-Hydrolases"/>
    <property type="match status" value="1"/>
</dbReference>
<reference evidence="1 2" key="1">
    <citation type="submission" date="2010-12" db="EMBL/GenBank/DDBJ databases">
        <title>Whole genome sequence of Acidiphilium multivorum AIU301.</title>
        <authorList>
            <person name="Narita-Yamada S."/>
            <person name="Nakamura S."/>
            <person name="Ito N."/>
            <person name="Takarada H."/>
            <person name="Katano Y."/>
            <person name="Nakazawa H."/>
            <person name="Hosoyama A."/>
            <person name="Yamada R."/>
            <person name="Fujita N."/>
        </authorList>
    </citation>
    <scope>NUCLEOTIDE SEQUENCE [LARGE SCALE GENOMIC DNA]</scope>
    <source>
        <strain evidence="2">DSM 11245 / JCM 8867 / AIU301</strain>
    </source>
</reference>
<dbReference type="Gene3D" id="3.40.50.1820">
    <property type="entry name" value="alpha/beta hydrolase"/>
    <property type="match status" value="1"/>
</dbReference>
<organism evidence="1 2">
    <name type="scientific">Acidiphilium multivorum (strain DSM 11245 / JCM 8867 / NBRC 100883 / AIU 301)</name>
    <dbReference type="NCBI Taxonomy" id="926570"/>
    <lineage>
        <taxon>Bacteria</taxon>
        <taxon>Pseudomonadati</taxon>
        <taxon>Pseudomonadota</taxon>
        <taxon>Alphaproteobacteria</taxon>
        <taxon>Acetobacterales</taxon>
        <taxon>Acidocellaceae</taxon>
        <taxon>Acidiphilium</taxon>
    </lineage>
</organism>
<dbReference type="KEGG" id="amv:ACMV_30720"/>
<evidence type="ECO:0000313" key="1">
    <source>
        <dbReference type="EMBL" id="BAJ82419.1"/>
    </source>
</evidence>
<dbReference type="PANTHER" id="PTHR35560">
    <property type="entry name" value="BLL0132 PROTEIN"/>
    <property type="match status" value="1"/>
</dbReference>
<dbReference type="HOGENOM" id="CLU_023751_0_0_5"/>
<dbReference type="EMBL" id="AP012035">
    <property type="protein sequence ID" value="BAJ82419.1"/>
    <property type="molecule type" value="Genomic_DNA"/>
</dbReference>
<proteinExistence type="predicted"/>
<dbReference type="AlphaFoldDB" id="F0J5M5"/>
<name>F0J5M5_ACIMA</name>
<dbReference type="InterPro" id="IPR029058">
    <property type="entry name" value="AB_hydrolase_fold"/>
</dbReference>
<dbReference type="Proteomes" id="UP000007100">
    <property type="component" value="Chromosome"/>
</dbReference>
<dbReference type="ESTHER" id="acima-f0j5m5">
    <property type="family name" value="PolyAspartate-hydrolase"/>
</dbReference>
<evidence type="ECO:0000313" key="2">
    <source>
        <dbReference type="Proteomes" id="UP000007100"/>
    </source>
</evidence>
<keyword evidence="2" id="KW-1185">Reference proteome</keyword>
<dbReference type="PANTHER" id="PTHR35560:SF3">
    <property type="entry name" value="PEPTIDASE S9 PROLYL OLIGOPEPTIDASE CATALYTIC DOMAIN-CONTAINING PROTEIN"/>
    <property type="match status" value="1"/>
</dbReference>
<gene>
    <name evidence="1" type="ordered locus">ACMV_30720</name>
</gene>
<sequence>MRYHEGMEERLGIAVKRAMLAPERFAPGASGFSVPAVFRGAEGAAARQALIVLHGARRDCIEYADIATDAFGDRLGTLALAVPQFPIAADLAGVEGAARLARWPDRIWIEGGAAVAPAGLDAFSVLDALIGHFSDRTAYPLVSEIVIAGHSAGGQLAHRHAVLSPLGDAVRYVVANPASYVWFGPAAGPWKYGLAGRPAYGGALDDAAIEARYARRDVVYLLGRRDCDPEHRMLDRTPPALAQGPHRLARGRNYIAHLAARQGAALRHRLIEIEGVGHDPGALFAAAAARDAVLGAARNNQEEETR</sequence>
<accession>F0J5M5</accession>
<evidence type="ECO:0008006" key="3">
    <source>
        <dbReference type="Google" id="ProtNLM"/>
    </source>
</evidence>